<dbReference type="OMA" id="KKTPKEC"/>
<dbReference type="Proteomes" id="UP000002630">
    <property type="component" value="Linkage Group LG18"/>
</dbReference>
<dbReference type="InterPro" id="IPR018793">
    <property type="entry name" value="Cyt_c_oxidase_assmbl_Pet191"/>
</dbReference>
<dbReference type="InParanoid" id="D7FZB9"/>
<dbReference type="EMBL" id="FN649743">
    <property type="protein sequence ID" value="CBJ32736.1"/>
    <property type="molecule type" value="Genomic_DNA"/>
</dbReference>
<protein>
    <recommendedName>
        <fullName evidence="5">Cytochrome c oxidase assembly factor 5</fullName>
    </recommendedName>
</protein>
<gene>
    <name evidence="3" type="ORF">Esi_0362_0012</name>
</gene>
<evidence type="ECO:0000313" key="4">
    <source>
        <dbReference type="Proteomes" id="UP000002630"/>
    </source>
</evidence>
<dbReference type="OrthoDB" id="282149at2759"/>
<proteinExistence type="inferred from homology"/>
<evidence type="ECO:0008006" key="5">
    <source>
        <dbReference type="Google" id="ProtNLM"/>
    </source>
</evidence>
<dbReference type="EMBL" id="FN648556">
    <property type="protein sequence ID" value="CBJ32736.1"/>
    <property type="molecule type" value="Genomic_DNA"/>
</dbReference>
<dbReference type="PANTHER" id="PTHR28627">
    <property type="entry name" value="CYTOCHROME C OXIDASE ASSEMBLY FACTOR 5"/>
    <property type="match status" value="1"/>
</dbReference>
<comment type="similarity">
    <text evidence="1">Belongs to the PET191 family.</text>
</comment>
<reference evidence="3 4" key="1">
    <citation type="journal article" date="2010" name="Nature">
        <title>The Ectocarpus genome and the independent evolution of multicellularity in brown algae.</title>
        <authorList>
            <person name="Cock J.M."/>
            <person name="Sterck L."/>
            <person name="Rouze P."/>
            <person name="Scornet D."/>
            <person name="Allen A.E."/>
            <person name="Amoutzias G."/>
            <person name="Anthouard V."/>
            <person name="Artiguenave F."/>
            <person name="Aury J.M."/>
            <person name="Badger J.H."/>
            <person name="Beszteri B."/>
            <person name="Billiau K."/>
            <person name="Bonnet E."/>
            <person name="Bothwell J.H."/>
            <person name="Bowler C."/>
            <person name="Boyen C."/>
            <person name="Brownlee C."/>
            <person name="Carrano C.J."/>
            <person name="Charrier B."/>
            <person name="Cho G.Y."/>
            <person name="Coelho S.M."/>
            <person name="Collen J."/>
            <person name="Corre E."/>
            <person name="Da Silva C."/>
            <person name="Delage L."/>
            <person name="Delaroque N."/>
            <person name="Dittami S.M."/>
            <person name="Doulbeau S."/>
            <person name="Elias M."/>
            <person name="Farnham G."/>
            <person name="Gachon C.M."/>
            <person name="Gschloessl B."/>
            <person name="Heesch S."/>
            <person name="Jabbari K."/>
            <person name="Jubin C."/>
            <person name="Kawai H."/>
            <person name="Kimura K."/>
            <person name="Kloareg B."/>
            <person name="Kupper F.C."/>
            <person name="Lang D."/>
            <person name="Le Bail A."/>
            <person name="Leblanc C."/>
            <person name="Lerouge P."/>
            <person name="Lohr M."/>
            <person name="Lopez P.J."/>
            <person name="Martens C."/>
            <person name="Maumus F."/>
            <person name="Michel G."/>
            <person name="Miranda-Saavedra D."/>
            <person name="Morales J."/>
            <person name="Moreau H."/>
            <person name="Motomura T."/>
            <person name="Nagasato C."/>
            <person name="Napoli C.A."/>
            <person name="Nelson D.R."/>
            <person name="Nyvall-Collen P."/>
            <person name="Peters A.F."/>
            <person name="Pommier C."/>
            <person name="Potin P."/>
            <person name="Poulain J."/>
            <person name="Quesneville H."/>
            <person name="Read B."/>
            <person name="Rensing S.A."/>
            <person name="Ritter A."/>
            <person name="Rousvoal S."/>
            <person name="Samanta M."/>
            <person name="Samson G."/>
            <person name="Schroeder D.C."/>
            <person name="Segurens B."/>
            <person name="Strittmatter M."/>
            <person name="Tonon T."/>
            <person name="Tregear J.W."/>
            <person name="Valentin K."/>
            <person name="von Dassow P."/>
            <person name="Yamagishi T."/>
            <person name="Van de Peer Y."/>
            <person name="Wincker P."/>
        </authorList>
    </citation>
    <scope>NUCLEOTIDE SEQUENCE [LARGE SCALE GENOMIC DNA]</scope>
    <source>
        <strain evidence="4">Ec32 / CCAP1310/4</strain>
    </source>
</reference>
<dbReference type="GO" id="GO:0005739">
    <property type="term" value="C:mitochondrion"/>
    <property type="evidence" value="ECO:0007669"/>
    <property type="project" value="TreeGrafter"/>
</dbReference>
<evidence type="ECO:0000313" key="3">
    <source>
        <dbReference type="EMBL" id="CBJ32736.1"/>
    </source>
</evidence>
<dbReference type="Pfam" id="PF10203">
    <property type="entry name" value="Pet191_N"/>
    <property type="match status" value="1"/>
</dbReference>
<name>D7FZB9_ECTSI</name>
<evidence type="ECO:0000256" key="1">
    <source>
        <dbReference type="ARBA" id="ARBA00007785"/>
    </source>
</evidence>
<sequence length="67" mass="7929">MGRDCKEAARALYACMKKTQCMKDGGRLKDCLKTSDREFCRQDHQSFFECKRGQLDMRTRIRGERSF</sequence>
<dbReference type="GO" id="GO:0033617">
    <property type="term" value="P:mitochondrial respiratory chain complex IV assembly"/>
    <property type="evidence" value="ECO:0007669"/>
    <property type="project" value="TreeGrafter"/>
</dbReference>
<keyword evidence="2" id="KW-1015">Disulfide bond</keyword>
<organism evidence="3 4">
    <name type="scientific">Ectocarpus siliculosus</name>
    <name type="common">Brown alga</name>
    <name type="synonym">Conferva siliculosa</name>
    <dbReference type="NCBI Taxonomy" id="2880"/>
    <lineage>
        <taxon>Eukaryota</taxon>
        <taxon>Sar</taxon>
        <taxon>Stramenopiles</taxon>
        <taxon>Ochrophyta</taxon>
        <taxon>PX clade</taxon>
        <taxon>Phaeophyceae</taxon>
        <taxon>Ectocarpales</taxon>
        <taxon>Ectocarpaceae</taxon>
        <taxon>Ectocarpus</taxon>
    </lineage>
</organism>
<keyword evidence="4" id="KW-1185">Reference proteome</keyword>
<accession>D7FZB9</accession>
<dbReference type="AlphaFoldDB" id="D7FZB9"/>
<evidence type="ECO:0000256" key="2">
    <source>
        <dbReference type="ARBA" id="ARBA00023157"/>
    </source>
</evidence>
<dbReference type="PANTHER" id="PTHR28627:SF1">
    <property type="entry name" value="CYTOCHROME C OXIDASE ASSEMBLY FACTOR 5"/>
    <property type="match status" value="1"/>
</dbReference>